<dbReference type="Gene3D" id="2.40.30.200">
    <property type="match status" value="1"/>
</dbReference>
<reference evidence="2 3" key="1">
    <citation type="submission" date="2018-11" db="EMBL/GenBank/DDBJ databases">
        <title>Genome sequencing of Paenibacillus sp. KCOM 3021 (= ChDC PVNT-B20).</title>
        <authorList>
            <person name="Kook J.-K."/>
            <person name="Park S.-N."/>
            <person name="Lim Y.K."/>
        </authorList>
    </citation>
    <scope>NUCLEOTIDE SEQUENCE [LARGE SCALE GENOMIC DNA]</scope>
    <source>
        <strain evidence="2 3">KCOM 3021</strain>
    </source>
</reference>
<proteinExistence type="predicted"/>
<keyword evidence="3" id="KW-1185">Reference proteome</keyword>
<protein>
    <submittedName>
        <fullName evidence="2">Phage tail protein</fullName>
    </submittedName>
</protein>
<organism evidence="2 3">
    <name type="scientific">Paenibacillus oralis</name>
    <dbReference type="NCBI Taxonomy" id="2490856"/>
    <lineage>
        <taxon>Bacteria</taxon>
        <taxon>Bacillati</taxon>
        <taxon>Bacillota</taxon>
        <taxon>Bacilli</taxon>
        <taxon>Bacillales</taxon>
        <taxon>Paenibacillaceae</taxon>
        <taxon>Paenibacillus</taxon>
    </lineage>
</organism>
<evidence type="ECO:0000259" key="1">
    <source>
        <dbReference type="Pfam" id="PF20195"/>
    </source>
</evidence>
<dbReference type="Proteomes" id="UP000267017">
    <property type="component" value="Unassembled WGS sequence"/>
</dbReference>
<dbReference type="InterPro" id="IPR046688">
    <property type="entry name" value="DUF6558_N"/>
</dbReference>
<comment type="caution">
    <text evidence="2">The sequence shown here is derived from an EMBL/GenBank/DDBJ whole genome shotgun (WGS) entry which is preliminary data.</text>
</comment>
<name>A0A3P3U8A9_9BACL</name>
<dbReference type="AlphaFoldDB" id="A0A3P3U8A9"/>
<dbReference type="RefSeq" id="WP_128634190.1">
    <property type="nucleotide sequence ID" value="NZ_RRCN01000001.1"/>
</dbReference>
<sequence>MAIRDSLYFSYAGIVSEKFGVINVNVNSGMQEEALAASREANLLAAKGRDRPYLQSVTKSPLKFNVSFAFEDYYDTQKLREVARWLTEHDYYQELYFTNEIGRSPERIFYAIVVDDPTLVHNCLSQGYVSLTFLCDSPYSYSPVMTSRLYQWEQSAYSNTSNDFRQGDKKSLVVDADGSLILNPQRIKWSDFPYSTKWADLDQQFTA</sequence>
<dbReference type="Pfam" id="PF20195">
    <property type="entry name" value="DUF6558"/>
    <property type="match status" value="1"/>
</dbReference>
<dbReference type="EMBL" id="RRCN01000001">
    <property type="protein sequence ID" value="RRJ66404.1"/>
    <property type="molecule type" value="Genomic_DNA"/>
</dbReference>
<gene>
    <name evidence="2" type="ORF">EHV15_28390</name>
</gene>
<dbReference type="OrthoDB" id="2731856at2"/>
<evidence type="ECO:0000313" key="2">
    <source>
        <dbReference type="EMBL" id="RRJ66404.1"/>
    </source>
</evidence>
<accession>A0A3P3U8A9</accession>
<evidence type="ECO:0000313" key="3">
    <source>
        <dbReference type="Proteomes" id="UP000267017"/>
    </source>
</evidence>
<feature type="domain" description="DUF6558" evidence="1">
    <location>
        <begin position="9"/>
        <end position="114"/>
    </location>
</feature>